<proteinExistence type="predicted"/>
<protein>
    <submittedName>
        <fullName evidence="1">Glutamate--tRNA ligase</fullName>
    </submittedName>
</protein>
<evidence type="ECO:0000313" key="1">
    <source>
        <dbReference type="EMBL" id="GER52526.1"/>
    </source>
</evidence>
<evidence type="ECO:0000313" key="2">
    <source>
        <dbReference type="Proteomes" id="UP000325081"/>
    </source>
</evidence>
<sequence>MGGSDRWVSGLDFPGSALVEVSVAGARFLPAIAVAYRVRRKNGELEHALSANLSLVLLLLLQYGLTDSFGGPSCRSTTVNVQQLQARHIRQPNWYLPKLHTVLQLEPPEPREVMSRAFHTTRSVRPINSTSRRRNPPSAASQYFPLKARFISFSTSRLHRADTVSVEWLRGDKLHNVGVDAEPTIFLQITNKRVEAPLARLFNLLEEIFSLIPGLSLAELTEHVVDEARLDLAIGVPLFDPN</sequence>
<reference evidence="2" key="1">
    <citation type="journal article" date="2019" name="Curr. Biol.">
        <title>Genome Sequence of Striga asiatica Provides Insight into the Evolution of Plant Parasitism.</title>
        <authorList>
            <person name="Yoshida S."/>
            <person name="Kim S."/>
            <person name="Wafula E.K."/>
            <person name="Tanskanen J."/>
            <person name="Kim Y.M."/>
            <person name="Honaas L."/>
            <person name="Yang Z."/>
            <person name="Spallek T."/>
            <person name="Conn C.E."/>
            <person name="Ichihashi Y."/>
            <person name="Cheong K."/>
            <person name="Cui S."/>
            <person name="Der J.P."/>
            <person name="Gundlach H."/>
            <person name="Jiao Y."/>
            <person name="Hori C."/>
            <person name="Ishida J.K."/>
            <person name="Kasahara H."/>
            <person name="Kiba T."/>
            <person name="Kim M.S."/>
            <person name="Koo N."/>
            <person name="Laohavisit A."/>
            <person name="Lee Y.H."/>
            <person name="Lumba S."/>
            <person name="McCourt P."/>
            <person name="Mortimer J.C."/>
            <person name="Mutuku J.M."/>
            <person name="Nomura T."/>
            <person name="Sasaki-Sekimoto Y."/>
            <person name="Seto Y."/>
            <person name="Wang Y."/>
            <person name="Wakatake T."/>
            <person name="Sakakibara H."/>
            <person name="Demura T."/>
            <person name="Yamaguchi S."/>
            <person name="Yoneyama K."/>
            <person name="Manabe R.I."/>
            <person name="Nelson D.C."/>
            <person name="Schulman A.H."/>
            <person name="Timko M.P."/>
            <person name="dePamphilis C.W."/>
            <person name="Choi D."/>
            <person name="Shirasu K."/>
        </authorList>
    </citation>
    <scope>NUCLEOTIDE SEQUENCE [LARGE SCALE GENOMIC DNA]</scope>
    <source>
        <strain evidence="2">cv. UVA1</strain>
    </source>
</reference>
<keyword evidence="1" id="KW-0436">Ligase</keyword>
<dbReference type="AlphaFoldDB" id="A0A5A7R544"/>
<dbReference type="EMBL" id="BKCP01010403">
    <property type="protein sequence ID" value="GER52526.1"/>
    <property type="molecule type" value="Genomic_DNA"/>
</dbReference>
<accession>A0A5A7R544</accession>
<organism evidence="1 2">
    <name type="scientific">Striga asiatica</name>
    <name type="common">Asiatic witchweed</name>
    <name type="synonym">Buchnera asiatica</name>
    <dbReference type="NCBI Taxonomy" id="4170"/>
    <lineage>
        <taxon>Eukaryota</taxon>
        <taxon>Viridiplantae</taxon>
        <taxon>Streptophyta</taxon>
        <taxon>Embryophyta</taxon>
        <taxon>Tracheophyta</taxon>
        <taxon>Spermatophyta</taxon>
        <taxon>Magnoliopsida</taxon>
        <taxon>eudicotyledons</taxon>
        <taxon>Gunneridae</taxon>
        <taxon>Pentapetalae</taxon>
        <taxon>asterids</taxon>
        <taxon>lamiids</taxon>
        <taxon>Lamiales</taxon>
        <taxon>Orobanchaceae</taxon>
        <taxon>Buchnereae</taxon>
        <taxon>Striga</taxon>
    </lineage>
</organism>
<dbReference type="GO" id="GO:0016874">
    <property type="term" value="F:ligase activity"/>
    <property type="evidence" value="ECO:0007669"/>
    <property type="project" value="UniProtKB-KW"/>
</dbReference>
<dbReference type="Proteomes" id="UP000325081">
    <property type="component" value="Unassembled WGS sequence"/>
</dbReference>
<gene>
    <name evidence="1" type="ORF">STAS_29992</name>
</gene>
<keyword evidence="2" id="KW-1185">Reference proteome</keyword>
<comment type="caution">
    <text evidence="1">The sequence shown here is derived from an EMBL/GenBank/DDBJ whole genome shotgun (WGS) entry which is preliminary data.</text>
</comment>
<name>A0A5A7R544_STRAF</name>